<keyword evidence="1" id="KW-1133">Transmembrane helix</keyword>
<keyword evidence="4" id="KW-1185">Reference proteome</keyword>
<dbReference type="SUPFAM" id="SSF110997">
    <property type="entry name" value="Sporulation related repeat"/>
    <property type="match status" value="1"/>
</dbReference>
<organism evidence="3 4">
    <name type="scientific">Clostridium colicanis DSM 13634</name>
    <dbReference type="NCBI Taxonomy" id="1121305"/>
    <lineage>
        <taxon>Bacteria</taxon>
        <taxon>Bacillati</taxon>
        <taxon>Bacillota</taxon>
        <taxon>Clostridia</taxon>
        <taxon>Eubacteriales</taxon>
        <taxon>Clostridiaceae</taxon>
        <taxon>Clostridium</taxon>
    </lineage>
</organism>
<comment type="caution">
    <text evidence="3">The sequence shown here is derived from an EMBL/GenBank/DDBJ whole genome shotgun (WGS) entry which is preliminary data.</text>
</comment>
<evidence type="ECO:0000256" key="1">
    <source>
        <dbReference type="SAM" id="Phobius"/>
    </source>
</evidence>
<dbReference type="AlphaFoldDB" id="A0A151ARN2"/>
<evidence type="ECO:0000313" key="3">
    <source>
        <dbReference type="EMBL" id="KYH30265.1"/>
    </source>
</evidence>
<keyword evidence="1" id="KW-0812">Transmembrane</keyword>
<sequence length="229" mass="26436">MGYTRYDLKKKNKNIFMFIFLTCGILILAFISGSIISNLFIKDINKQGSSNSTKIPKKSVQPILDKKILAIQCGVFSNKENAEKIKTSLLAIGKPFIVEENNKTKVILGIYTEDKANEVIKKLEENKIDFSKVSFKYNLNNPCDIQIIQIVDAELQILEELSKDEVKSVQTKQLKEWCSDLKEVSENNKNYSVLSDLKKYINNLPQEVHKENLEEYNLYLYKKLKELKI</sequence>
<dbReference type="RefSeq" id="WP_061857149.1">
    <property type="nucleotide sequence ID" value="NZ_LTBB01000001.1"/>
</dbReference>
<evidence type="ECO:0000313" key="4">
    <source>
        <dbReference type="Proteomes" id="UP000075374"/>
    </source>
</evidence>
<proteinExistence type="predicted"/>
<dbReference type="InterPro" id="IPR036680">
    <property type="entry name" value="SPOR-like_sf"/>
</dbReference>
<evidence type="ECO:0000259" key="2">
    <source>
        <dbReference type="Pfam" id="PF05036"/>
    </source>
</evidence>
<dbReference type="InterPro" id="IPR007730">
    <property type="entry name" value="SPOR-like_dom"/>
</dbReference>
<dbReference type="Proteomes" id="UP000075374">
    <property type="component" value="Unassembled WGS sequence"/>
</dbReference>
<name>A0A151ARN2_9CLOT</name>
<gene>
    <name evidence="3" type="ORF">CLCOL_02090</name>
</gene>
<dbReference type="STRING" id="1121305.CLCOL_02090"/>
<dbReference type="Pfam" id="PF05036">
    <property type="entry name" value="SPOR"/>
    <property type="match status" value="1"/>
</dbReference>
<accession>A0A151ARN2</accession>
<reference evidence="3 4" key="1">
    <citation type="submission" date="2016-02" db="EMBL/GenBank/DDBJ databases">
        <title>Genome sequence of Clostridium colicanis DSM 13634.</title>
        <authorList>
            <person name="Poehlein A."/>
            <person name="Daniel R."/>
        </authorList>
    </citation>
    <scope>NUCLEOTIDE SEQUENCE [LARGE SCALE GENOMIC DNA]</scope>
    <source>
        <strain evidence="3 4">DSM 13634</strain>
    </source>
</reference>
<dbReference type="EMBL" id="LTBB01000001">
    <property type="protein sequence ID" value="KYH30265.1"/>
    <property type="molecule type" value="Genomic_DNA"/>
</dbReference>
<keyword evidence="1" id="KW-0472">Membrane</keyword>
<dbReference type="PATRIC" id="fig|1121305.3.peg.208"/>
<dbReference type="GO" id="GO:0042834">
    <property type="term" value="F:peptidoglycan binding"/>
    <property type="evidence" value="ECO:0007669"/>
    <property type="project" value="InterPro"/>
</dbReference>
<protein>
    <recommendedName>
        <fullName evidence="2">SPOR domain-containing protein</fullName>
    </recommendedName>
</protein>
<dbReference type="Gene3D" id="3.30.70.1070">
    <property type="entry name" value="Sporulation related repeat"/>
    <property type="match status" value="1"/>
</dbReference>
<feature type="transmembrane region" description="Helical" evidence="1">
    <location>
        <begin position="15"/>
        <end position="41"/>
    </location>
</feature>
<feature type="domain" description="SPOR" evidence="2">
    <location>
        <begin position="70"/>
        <end position="126"/>
    </location>
</feature>